<gene>
    <name evidence="2" type="ORF">EZS27_019372</name>
</gene>
<feature type="region of interest" description="Disordered" evidence="1">
    <location>
        <begin position="53"/>
        <end position="72"/>
    </location>
</feature>
<feature type="region of interest" description="Disordered" evidence="1">
    <location>
        <begin position="1"/>
        <end position="40"/>
    </location>
</feature>
<dbReference type="EMBL" id="SNRY01001288">
    <property type="protein sequence ID" value="KAA6332077.1"/>
    <property type="molecule type" value="Genomic_DNA"/>
</dbReference>
<reference evidence="2" key="1">
    <citation type="submission" date="2019-03" db="EMBL/GenBank/DDBJ databases">
        <title>Single cell metagenomics reveals metabolic interactions within the superorganism composed of flagellate Streblomastix strix and complex community of Bacteroidetes bacteria on its surface.</title>
        <authorList>
            <person name="Treitli S.C."/>
            <person name="Kolisko M."/>
            <person name="Husnik F."/>
            <person name="Keeling P."/>
            <person name="Hampl V."/>
        </authorList>
    </citation>
    <scope>NUCLEOTIDE SEQUENCE</scope>
    <source>
        <strain evidence="2">STM</strain>
    </source>
</reference>
<dbReference type="AlphaFoldDB" id="A0A5J4RDB4"/>
<sequence>MSYTEKPCLNRETTSLSDRPIPTADTPPAQINPSFEPKDNPFLRTIHALLRPFKKQSKPDNKKRKSLQVDTDRFSKQRKCTHKYFYCRDYRSGRKALYPVLLDIPLINH</sequence>
<proteinExistence type="predicted"/>
<feature type="compositionally biased region" description="Basic residues" evidence="1">
    <location>
        <begin position="53"/>
        <end position="66"/>
    </location>
</feature>
<name>A0A5J4RDB4_9ZZZZ</name>
<comment type="caution">
    <text evidence="2">The sequence shown here is derived from an EMBL/GenBank/DDBJ whole genome shotgun (WGS) entry which is preliminary data.</text>
</comment>
<protein>
    <submittedName>
        <fullName evidence="2">Uncharacterized protein</fullName>
    </submittedName>
</protein>
<evidence type="ECO:0000313" key="2">
    <source>
        <dbReference type="EMBL" id="KAA6332077.1"/>
    </source>
</evidence>
<accession>A0A5J4RDB4</accession>
<organism evidence="2">
    <name type="scientific">termite gut metagenome</name>
    <dbReference type="NCBI Taxonomy" id="433724"/>
    <lineage>
        <taxon>unclassified sequences</taxon>
        <taxon>metagenomes</taxon>
        <taxon>organismal metagenomes</taxon>
    </lineage>
</organism>
<evidence type="ECO:0000256" key="1">
    <source>
        <dbReference type="SAM" id="MobiDB-lite"/>
    </source>
</evidence>